<evidence type="ECO:0000313" key="4">
    <source>
        <dbReference type="EMBL" id="MCF8715413.1"/>
    </source>
</evidence>
<feature type="domain" description="CusB-like beta-barrel" evidence="3">
    <location>
        <begin position="227"/>
        <end position="296"/>
    </location>
</feature>
<keyword evidence="5" id="KW-1185">Reference proteome</keyword>
<dbReference type="Pfam" id="PF25954">
    <property type="entry name" value="Beta-barrel_RND_2"/>
    <property type="match status" value="1"/>
</dbReference>
<accession>A0ABS9J4Q5</accession>
<dbReference type="Gene3D" id="2.40.30.170">
    <property type="match status" value="1"/>
</dbReference>
<feature type="domain" description="Multidrug resistance protein MdtA-like barrel-sandwich hybrid" evidence="2">
    <location>
        <begin position="68"/>
        <end position="215"/>
    </location>
</feature>
<comment type="caution">
    <text evidence="4">The sequence shown here is derived from an EMBL/GenBank/DDBJ whole genome shotgun (WGS) entry which is preliminary data.</text>
</comment>
<keyword evidence="1" id="KW-1133">Transmembrane helix</keyword>
<dbReference type="SUPFAM" id="SSF111369">
    <property type="entry name" value="HlyD-like secretion proteins"/>
    <property type="match status" value="2"/>
</dbReference>
<keyword evidence="1" id="KW-0472">Membrane</keyword>
<dbReference type="Gene3D" id="2.40.50.100">
    <property type="match status" value="1"/>
</dbReference>
<dbReference type="InterPro" id="IPR058792">
    <property type="entry name" value="Beta-barrel_RND_2"/>
</dbReference>
<dbReference type="InterPro" id="IPR058625">
    <property type="entry name" value="MdtA-like_BSH"/>
</dbReference>
<evidence type="ECO:0000313" key="5">
    <source>
        <dbReference type="Proteomes" id="UP000829517"/>
    </source>
</evidence>
<name>A0ABS9J4Q5_9FLAO</name>
<evidence type="ECO:0000256" key="1">
    <source>
        <dbReference type="SAM" id="Phobius"/>
    </source>
</evidence>
<protein>
    <submittedName>
        <fullName evidence="4">HlyD family efflux transporter periplasmic adaptor subunit</fullName>
    </submittedName>
</protein>
<keyword evidence="1" id="KW-0812">Transmembrane</keyword>
<evidence type="ECO:0000259" key="2">
    <source>
        <dbReference type="Pfam" id="PF25917"/>
    </source>
</evidence>
<sequence length="382" mass="42915">MRKIILGILGVLLIVFAIFIANYLIDSKEKSEGNVKRVVKTVFVETVKNKEIPIVVTNNGNLLAKHRIEIYSEVQGVFERSSKLFKEGQEYRKGSVLLRINDGEFYASVQSQKSSFINLITSIMPDLRLDYPDAYPKWQEYLSSFNMDKPIPTLPESSSVQETNFIIGRGINSSYYNIRNLEQRLQKYTIVAPFTGVLTEALVNEGTLIRNGQKLGEFIDPNVYEMEVAVNKSYSQFLRVGEEVTLSNLEHTESWKGKVSRINGKIDQATQTVKVFIEAEGATLKEGMYMEASLVAMDEPSAIKIDRSLMVDESHIYAVKDTVLSLLKVNPIFYSDREVVLKDVPDGEKIITRSIPGAYPGMVVKISDASNINGTTKQEAAE</sequence>
<organism evidence="4 5">
    <name type="scientific">Joostella atrarenae</name>
    <dbReference type="NCBI Taxonomy" id="679257"/>
    <lineage>
        <taxon>Bacteria</taxon>
        <taxon>Pseudomonadati</taxon>
        <taxon>Bacteroidota</taxon>
        <taxon>Flavobacteriia</taxon>
        <taxon>Flavobacteriales</taxon>
        <taxon>Flavobacteriaceae</taxon>
        <taxon>Joostella</taxon>
    </lineage>
</organism>
<dbReference type="RefSeq" id="WP_236959377.1">
    <property type="nucleotide sequence ID" value="NZ_JAETXX010000007.1"/>
</dbReference>
<reference evidence="4 5" key="1">
    <citation type="submission" date="2021-01" db="EMBL/GenBank/DDBJ databases">
        <title>Genome sequencing of Joostella atrarenae M1-2 (= KCTC 23194).</title>
        <authorList>
            <person name="Zakaria M.R."/>
            <person name="Lam M.Q."/>
            <person name="Chong C.S."/>
        </authorList>
    </citation>
    <scope>NUCLEOTIDE SEQUENCE [LARGE SCALE GENOMIC DNA]</scope>
    <source>
        <strain evidence="4 5">M1-2</strain>
    </source>
</reference>
<dbReference type="Pfam" id="PF25917">
    <property type="entry name" value="BSH_RND"/>
    <property type="match status" value="1"/>
</dbReference>
<dbReference type="Proteomes" id="UP000829517">
    <property type="component" value="Unassembled WGS sequence"/>
</dbReference>
<evidence type="ECO:0000259" key="3">
    <source>
        <dbReference type="Pfam" id="PF25954"/>
    </source>
</evidence>
<proteinExistence type="predicted"/>
<feature type="transmembrane region" description="Helical" evidence="1">
    <location>
        <begin position="5"/>
        <end position="25"/>
    </location>
</feature>
<gene>
    <name evidence="4" type="ORF">JM658_11295</name>
</gene>
<dbReference type="PANTHER" id="PTHR30469">
    <property type="entry name" value="MULTIDRUG RESISTANCE PROTEIN MDTA"/>
    <property type="match status" value="1"/>
</dbReference>
<dbReference type="EMBL" id="JAETXX010000007">
    <property type="protein sequence ID" value="MCF8715413.1"/>
    <property type="molecule type" value="Genomic_DNA"/>
</dbReference>
<dbReference type="PANTHER" id="PTHR30469:SF15">
    <property type="entry name" value="HLYD FAMILY OF SECRETION PROTEINS"/>
    <property type="match status" value="1"/>
</dbReference>